<proteinExistence type="predicted"/>
<accession>M3F430</accession>
<organism evidence="1 2">
    <name type="scientific">Leptospira interrogans serovar Lora str. TE 1992</name>
    <dbReference type="NCBI Taxonomy" id="1193028"/>
    <lineage>
        <taxon>Bacteria</taxon>
        <taxon>Pseudomonadati</taxon>
        <taxon>Spirochaetota</taxon>
        <taxon>Spirochaetia</taxon>
        <taxon>Leptospirales</taxon>
        <taxon>Leptospiraceae</taxon>
        <taxon>Leptospira</taxon>
    </lineage>
</organism>
<sequence>MPLDEPFEVGYRGIVEPVTITVKHQTLTKADEGKPAKFTANMEVSLCADGDSPAGQIVVVDEKGKILGLKLFGVFEYEYSGPDPAPGYLSIQADGAGKIKSIPSGGIRVLVISVDTGTKN</sequence>
<evidence type="ECO:0000313" key="1">
    <source>
        <dbReference type="EMBL" id="EMF44806.1"/>
    </source>
</evidence>
<evidence type="ECO:0000313" key="2">
    <source>
        <dbReference type="Proteomes" id="UP000011754"/>
    </source>
</evidence>
<dbReference type="EMBL" id="AKWW02000007">
    <property type="protein sequence ID" value="EMF44806.1"/>
    <property type="molecule type" value="Genomic_DNA"/>
</dbReference>
<dbReference type="Proteomes" id="UP000011754">
    <property type="component" value="Unassembled WGS sequence"/>
</dbReference>
<protein>
    <submittedName>
        <fullName evidence="1">Uncharacterized protein</fullName>
    </submittedName>
</protein>
<comment type="caution">
    <text evidence="1">The sequence shown here is derived from an EMBL/GenBank/DDBJ whole genome shotgun (WGS) entry which is preliminary data.</text>
</comment>
<dbReference type="AlphaFoldDB" id="M3F430"/>
<name>M3F430_LEPIR</name>
<reference evidence="1 2" key="1">
    <citation type="submission" date="2013-01" db="EMBL/GenBank/DDBJ databases">
        <authorList>
            <person name="Harkins D.M."/>
            <person name="Durkin A.S."/>
            <person name="Brinkac L.M."/>
            <person name="Haft D.H."/>
            <person name="Selengut J.D."/>
            <person name="Sanka R."/>
            <person name="DePew J."/>
            <person name="Purushe J."/>
            <person name="Hartskeerl R.A."/>
            <person name="Ahmed A."/>
            <person name="van der Linden H."/>
            <person name="Goris M.G.A."/>
            <person name="Vinetz J.M."/>
            <person name="Sutton G.G."/>
            <person name="Nierman W.C."/>
            <person name="Fouts D.E."/>
        </authorList>
    </citation>
    <scope>NUCLEOTIDE SEQUENCE [LARGE SCALE GENOMIC DNA]</scope>
    <source>
        <strain evidence="1 2">TE 1992</strain>
    </source>
</reference>
<gene>
    <name evidence="1" type="ORF">LEP1GSC067_1080</name>
</gene>